<dbReference type="EMBL" id="CP071794">
    <property type="protein sequence ID" value="QTD57090.1"/>
    <property type="molecule type" value="Genomic_DNA"/>
</dbReference>
<sequence length="103" mass="10480">MSEVADQIIASIKPHLIEDATIGGTIKVDMGDSGTIYFDGTSAPASITSADDPADATMVCSAETFAGIMKGEVDGIRAVMTGKLAVKGNMVLAGKLGNLFAKS</sequence>
<accession>A0ABX7T9P1</accession>
<keyword evidence="3" id="KW-1185">Reference proteome</keyword>
<dbReference type="Proteomes" id="UP000663923">
    <property type="component" value="Chromosome"/>
</dbReference>
<dbReference type="Gene3D" id="3.30.1050.10">
    <property type="entry name" value="SCP2 sterol-binding domain"/>
    <property type="match status" value="1"/>
</dbReference>
<evidence type="ECO:0000313" key="3">
    <source>
        <dbReference type="Proteomes" id="UP000663923"/>
    </source>
</evidence>
<feature type="domain" description="SCP2" evidence="1">
    <location>
        <begin position="22"/>
        <end position="100"/>
    </location>
</feature>
<gene>
    <name evidence="2" type="ORF">J4G78_05905</name>
</gene>
<evidence type="ECO:0000313" key="2">
    <source>
        <dbReference type="EMBL" id="QTD57090.1"/>
    </source>
</evidence>
<dbReference type="InterPro" id="IPR003033">
    <property type="entry name" value="SCP2_sterol-bd_dom"/>
</dbReference>
<dbReference type="SUPFAM" id="SSF55718">
    <property type="entry name" value="SCP-like"/>
    <property type="match status" value="1"/>
</dbReference>
<dbReference type="InterPro" id="IPR036527">
    <property type="entry name" value="SCP2_sterol-bd_dom_sf"/>
</dbReference>
<name>A0ABX7T9P1_9SPHN</name>
<dbReference type="RefSeq" id="WP_207989305.1">
    <property type="nucleotide sequence ID" value="NZ_CP071794.1"/>
</dbReference>
<reference evidence="2 3" key="1">
    <citation type="submission" date="2021-03" db="EMBL/GenBank/DDBJ databases">
        <title>Complete genome of Parasphingorhabdus_sp.JHSY0214.</title>
        <authorList>
            <person name="Yoo J.H."/>
            <person name="Bae J.W."/>
        </authorList>
    </citation>
    <scope>NUCLEOTIDE SEQUENCE [LARGE SCALE GENOMIC DNA]</scope>
    <source>
        <strain evidence="2 3">JHSY0214</strain>
    </source>
</reference>
<organism evidence="2 3">
    <name type="scientific">Parasphingorhabdus cellanae</name>
    <dbReference type="NCBI Taxonomy" id="2806553"/>
    <lineage>
        <taxon>Bacteria</taxon>
        <taxon>Pseudomonadati</taxon>
        <taxon>Pseudomonadota</taxon>
        <taxon>Alphaproteobacteria</taxon>
        <taxon>Sphingomonadales</taxon>
        <taxon>Sphingomonadaceae</taxon>
        <taxon>Parasphingorhabdus</taxon>
    </lineage>
</organism>
<dbReference type="Pfam" id="PF02036">
    <property type="entry name" value="SCP2"/>
    <property type="match status" value="1"/>
</dbReference>
<evidence type="ECO:0000259" key="1">
    <source>
        <dbReference type="Pfam" id="PF02036"/>
    </source>
</evidence>
<proteinExistence type="predicted"/>
<protein>
    <submittedName>
        <fullName evidence="2">SCP2 sterol-binding domain-containing protein</fullName>
    </submittedName>
</protein>